<dbReference type="Proteomes" id="UP000555564">
    <property type="component" value="Unassembled WGS sequence"/>
</dbReference>
<evidence type="ECO:0000256" key="3">
    <source>
        <dbReference type="ARBA" id="ARBA00022840"/>
    </source>
</evidence>
<comment type="caution">
    <text evidence="5">The sequence shown here is derived from an EMBL/GenBank/DDBJ whole genome shotgun (WGS) entry which is preliminary data.</text>
</comment>
<gene>
    <name evidence="5" type="ORF">BJ992_006009</name>
</gene>
<evidence type="ECO:0000259" key="4">
    <source>
        <dbReference type="SMART" id="SM00797"/>
    </source>
</evidence>
<keyword evidence="6" id="KW-1185">Reference proteome</keyword>
<dbReference type="InterPro" id="IPR029000">
    <property type="entry name" value="Cyclophilin-like_dom_sf"/>
</dbReference>
<dbReference type="Pfam" id="PF02626">
    <property type="entry name" value="CT_A_B"/>
    <property type="match status" value="1"/>
</dbReference>
<dbReference type="InterPro" id="IPR003778">
    <property type="entry name" value="CT_A_B"/>
</dbReference>
<dbReference type="GO" id="GO:0016787">
    <property type="term" value="F:hydrolase activity"/>
    <property type="evidence" value="ECO:0007669"/>
    <property type="project" value="UniProtKB-KW"/>
</dbReference>
<dbReference type="SMART" id="SM00797">
    <property type="entry name" value="AHS2"/>
    <property type="match status" value="1"/>
</dbReference>
<dbReference type="NCBIfam" id="TIGR00724">
    <property type="entry name" value="urea_amlyse_rel"/>
    <property type="match status" value="1"/>
</dbReference>
<evidence type="ECO:0000313" key="5">
    <source>
        <dbReference type="EMBL" id="MBB6476578.1"/>
    </source>
</evidence>
<evidence type="ECO:0000256" key="2">
    <source>
        <dbReference type="ARBA" id="ARBA00022801"/>
    </source>
</evidence>
<dbReference type="PANTHER" id="PTHR43309:SF3">
    <property type="entry name" value="5-OXOPROLINASE SUBUNIT C"/>
    <property type="match status" value="1"/>
</dbReference>
<protein>
    <submittedName>
        <fullName evidence="5">Biotin-dependent carboxylase-like uncharacterized protein</fullName>
    </submittedName>
</protein>
<reference evidence="5 6" key="1">
    <citation type="submission" date="2020-08" db="EMBL/GenBank/DDBJ databases">
        <title>Sequencing the genomes of 1000 actinobacteria strains.</title>
        <authorList>
            <person name="Klenk H.-P."/>
        </authorList>
    </citation>
    <scope>NUCLEOTIDE SEQUENCE [LARGE SCALE GENOMIC DNA]</scope>
    <source>
        <strain evidence="5 6">DSM 44936</strain>
    </source>
</reference>
<sequence length="280" mass="29049">MTTVQDLGRPGLAHLGVGRSGAADREALRLANRLLANPEGAAGLEVTMGGLVVRSHCHLLVALTGAPSPASLTTAEGRTRGVGHSAVECLPPGSVLRLGHPPYGLRTYLAVRGGLAVAEVLGSRSTDTMAGLGPPRPTTGTLLPVGPPPAAFPLIDLAPVPRPPSGETILEVLPGPRHDWFSPEALDSLCSAPYEVTTQSDRIGMRLRGPHLARANPGELPTEGMVPGALQVPPSGQPTLFLADHPVTGGYPVIAVVRTSHVDRAAQARPGDHIRFRIGR</sequence>
<dbReference type="InterPro" id="IPR052708">
    <property type="entry name" value="PxpC"/>
</dbReference>
<keyword evidence="2" id="KW-0378">Hydrolase</keyword>
<dbReference type="SUPFAM" id="SSF50891">
    <property type="entry name" value="Cyclophilin-like"/>
    <property type="match status" value="1"/>
</dbReference>
<dbReference type="AlphaFoldDB" id="A0A7X0IM77"/>
<feature type="domain" description="Carboxyltransferase" evidence="4">
    <location>
        <begin position="14"/>
        <end position="280"/>
    </location>
</feature>
<evidence type="ECO:0000313" key="6">
    <source>
        <dbReference type="Proteomes" id="UP000555564"/>
    </source>
</evidence>
<dbReference type="Gene3D" id="2.40.100.10">
    <property type="entry name" value="Cyclophilin-like"/>
    <property type="match status" value="1"/>
</dbReference>
<dbReference type="PANTHER" id="PTHR43309">
    <property type="entry name" value="5-OXOPROLINASE SUBUNIT C"/>
    <property type="match status" value="1"/>
</dbReference>
<evidence type="ECO:0000256" key="1">
    <source>
        <dbReference type="ARBA" id="ARBA00022741"/>
    </source>
</evidence>
<dbReference type="GO" id="GO:0005524">
    <property type="term" value="F:ATP binding"/>
    <property type="evidence" value="ECO:0007669"/>
    <property type="project" value="UniProtKB-KW"/>
</dbReference>
<name>A0A7X0IM77_9ACTN</name>
<proteinExistence type="predicted"/>
<keyword evidence="1" id="KW-0547">Nucleotide-binding</keyword>
<keyword evidence="3" id="KW-0067">ATP-binding</keyword>
<organism evidence="5 6">
    <name type="scientific">Sphaerisporangium rubeum</name>
    <dbReference type="NCBI Taxonomy" id="321317"/>
    <lineage>
        <taxon>Bacteria</taxon>
        <taxon>Bacillati</taxon>
        <taxon>Actinomycetota</taxon>
        <taxon>Actinomycetes</taxon>
        <taxon>Streptosporangiales</taxon>
        <taxon>Streptosporangiaceae</taxon>
        <taxon>Sphaerisporangium</taxon>
    </lineage>
</organism>
<accession>A0A7X0IM77</accession>
<dbReference type="EMBL" id="JACHIU010000001">
    <property type="protein sequence ID" value="MBB6476578.1"/>
    <property type="molecule type" value="Genomic_DNA"/>
</dbReference>